<comment type="caution">
    <text evidence="4">The sequence shown here is derived from an EMBL/GenBank/DDBJ whole genome shotgun (WGS) entry which is preliminary data.</text>
</comment>
<dbReference type="STRING" id="5643.A0A060SKP7"/>
<keyword evidence="2" id="KW-1133">Transmembrane helix</keyword>
<keyword evidence="2" id="KW-0812">Transmembrane</keyword>
<feature type="transmembrane region" description="Helical" evidence="2">
    <location>
        <begin position="86"/>
        <end position="111"/>
    </location>
</feature>
<accession>A0A060SKP7</accession>
<sequence length="336" mass="36796">MSFNAQPLDLTVGTLLVGMTVTSTLFGILTAQTVYYFKQYPEDRYSLKLLVTSVWALDAIQQVFFMATIWGWIIQRKADDIDGHPLMMLAVLGMLIVTEQIQLIVNVGLVISADMSGQLTDECFLALTITLFVKSITIHTLGDLHTVSGIGIALNSVGAATDSFLSGALCFLLVRSRTGSAGTSRLINRLTLYHRELESILTPAGSICAITALAMLVSFPGSSLYVIFYFMGGRLYTISFLGTLNARADLRRRMNATGNLSNFAVPSRVSIRRPREETYANALRLDSPGPPVFRKPISEDGSSGGCDDELASRRDGKGKTVSHPAFNWEPNRQQRI</sequence>
<feature type="transmembrane region" description="Helical" evidence="2">
    <location>
        <begin position="12"/>
        <end position="37"/>
    </location>
</feature>
<gene>
    <name evidence="4" type="ORF">BN946_scf184945.g27</name>
</gene>
<dbReference type="PANTHER" id="PTHR40465:SF1">
    <property type="entry name" value="DUF6534 DOMAIN-CONTAINING PROTEIN"/>
    <property type="match status" value="1"/>
</dbReference>
<feature type="transmembrane region" description="Helical" evidence="2">
    <location>
        <begin position="49"/>
        <end position="74"/>
    </location>
</feature>
<evidence type="ECO:0000256" key="1">
    <source>
        <dbReference type="SAM" id="MobiDB-lite"/>
    </source>
</evidence>
<dbReference type="Pfam" id="PF20152">
    <property type="entry name" value="DUF6534"/>
    <property type="match status" value="1"/>
</dbReference>
<keyword evidence="5" id="KW-1185">Reference proteome</keyword>
<dbReference type="PANTHER" id="PTHR40465">
    <property type="entry name" value="CHROMOSOME 1, WHOLE GENOME SHOTGUN SEQUENCE"/>
    <property type="match status" value="1"/>
</dbReference>
<dbReference type="InterPro" id="IPR045339">
    <property type="entry name" value="DUF6534"/>
</dbReference>
<reference evidence="4" key="1">
    <citation type="submission" date="2014-01" db="EMBL/GenBank/DDBJ databases">
        <title>The genome of the white-rot fungus Pycnoporus cinnabarinus: a basidiomycete model with a versatile arsenal for lignocellulosic biomass breakdown.</title>
        <authorList>
            <person name="Levasseur A."/>
            <person name="Lomascolo A."/>
            <person name="Ruiz-Duenas F.J."/>
            <person name="Uzan E."/>
            <person name="Piumi F."/>
            <person name="Kues U."/>
            <person name="Ram A.F.J."/>
            <person name="Murat C."/>
            <person name="Haon M."/>
            <person name="Benoit I."/>
            <person name="Arfi Y."/>
            <person name="Chevret D."/>
            <person name="Drula E."/>
            <person name="Kwon M.J."/>
            <person name="Gouret P."/>
            <person name="Lesage-Meessen L."/>
            <person name="Lombard V."/>
            <person name="Mariette J."/>
            <person name="Noirot C."/>
            <person name="Park J."/>
            <person name="Patyshakuliyeva A."/>
            <person name="Wieneger R.A.B."/>
            <person name="Wosten H.A.B."/>
            <person name="Martin F."/>
            <person name="Coutinho P.M."/>
            <person name="de Vries R."/>
            <person name="Martinez A.T."/>
            <person name="Klopp C."/>
            <person name="Pontarotti P."/>
            <person name="Henrissat B."/>
            <person name="Record E."/>
        </authorList>
    </citation>
    <scope>NUCLEOTIDE SEQUENCE [LARGE SCALE GENOMIC DNA]</scope>
    <source>
        <strain evidence="4">BRFM137</strain>
    </source>
</reference>
<name>A0A060SKP7_PYCCI</name>
<dbReference type="OMA" id="FMATIWG"/>
<feature type="transmembrane region" description="Helical" evidence="2">
    <location>
        <begin position="153"/>
        <end position="176"/>
    </location>
</feature>
<dbReference type="AlphaFoldDB" id="A0A060SKP7"/>
<organism evidence="4 5">
    <name type="scientific">Pycnoporus cinnabarinus</name>
    <name type="common">Cinnabar-red polypore</name>
    <name type="synonym">Trametes cinnabarina</name>
    <dbReference type="NCBI Taxonomy" id="5643"/>
    <lineage>
        <taxon>Eukaryota</taxon>
        <taxon>Fungi</taxon>
        <taxon>Dikarya</taxon>
        <taxon>Basidiomycota</taxon>
        <taxon>Agaricomycotina</taxon>
        <taxon>Agaricomycetes</taxon>
        <taxon>Polyporales</taxon>
        <taxon>Polyporaceae</taxon>
        <taxon>Trametes</taxon>
    </lineage>
</organism>
<feature type="region of interest" description="Disordered" evidence="1">
    <location>
        <begin position="284"/>
        <end position="336"/>
    </location>
</feature>
<dbReference type="Proteomes" id="UP000029665">
    <property type="component" value="Unassembled WGS sequence"/>
</dbReference>
<evidence type="ECO:0000313" key="5">
    <source>
        <dbReference type="Proteomes" id="UP000029665"/>
    </source>
</evidence>
<feature type="transmembrane region" description="Helical" evidence="2">
    <location>
        <begin position="197"/>
        <end position="217"/>
    </location>
</feature>
<evidence type="ECO:0000313" key="4">
    <source>
        <dbReference type="EMBL" id="CDO74955.1"/>
    </source>
</evidence>
<evidence type="ECO:0000259" key="3">
    <source>
        <dbReference type="Pfam" id="PF20152"/>
    </source>
</evidence>
<protein>
    <recommendedName>
        <fullName evidence="3">DUF6534 domain-containing protein</fullName>
    </recommendedName>
</protein>
<dbReference type="EMBL" id="CCBP010000229">
    <property type="protein sequence ID" value="CDO74955.1"/>
    <property type="molecule type" value="Genomic_DNA"/>
</dbReference>
<dbReference type="OrthoDB" id="2755316at2759"/>
<keyword evidence="2" id="KW-0472">Membrane</keyword>
<proteinExistence type="predicted"/>
<feature type="transmembrane region" description="Helical" evidence="2">
    <location>
        <begin position="123"/>
        <end position="141"/>
    </location>
</feature>
<feature type="transmembrane region" description="Helical" evidence="2">
    <location>
        <begin position="223"/>
        <end position="244"/>
    </location>
</feature>
<feature type="domain" description="DUF6534" evidence="3">
    <location>
        <begin position="159"/>
        <end position="248"/>
    </location>
</feature>
<dbReference type="HOGENOM" id="CLU_046025_5_1_1"/>
<evidence type="ECO:0000256" key="2">
    <source>
        <dbReference type="SAM" id="Phobius"/>
    </source>
</evidence>